<comment type="caution">
    <text evidence="2">The sequence shown here is derived from an EMBL/GenBank/DDBJ whole genome shotgun (WGS) entry which is preliminary data.</text>
</comment>
<dbReference type="OrthoDB" id="6350505at2759"/>
<feature type="region of interest" description="Disordered" evidence="1">
    <location>
        <begin position="83"/>
        <end position="118"/>
    </location>
</feature>
<feature type="compositionally biased region" description="Polar residues" evidence="1">
    <location>
        <begin position="108"/>
        <end position="118"/>
    </location>
</feature>
<evidence type="ECO:0000313" key="3">
    <source>
        <dbReference type="Proteomes" id="UP000789390"/>
    </source>
</evidence>
<keyword evidence="3" id="KW-1185">Reference proteome</keyword>
<sequence length="149" mass="16721">MNTESLSNHSLAKKDYQQLQKILKARCEEISKDNDALSSRLINLKLLIYKSENQCKKLKDRLEYHGVDYHTAAAAASNYAEATDFTSEKAENNVKSRPKHIRKKRNKPSNQKSSTIPTDNIIPLNGLAAEFEGNLSASFPISKDNLVSI</sequence>
<organism evidence="2 3">
    <name type="scientific">Daphnia galeata</name>
    <dbReference type="NCBI Taxonomy" id="27404"/>
    <lineage>
        <taxon>Eukaryota</taxon>
        <taxon>Metazoa</taxon>
        <taxon>Ecdysozoa</taxon>
        <taxon>Arthropoda</taxon>
        <taxon>Crustacea</taxon>
        <taxon>Branchiopoda</taxon>
        <taxon>Diplostraca</taxon>
        <taxon>Cladocera</taxon>
        <taxon>Anomopoda</taxon>
        <taxon>Daphniidae</taxon>
        <taxon>Daphnia</taxon>
    </lineage>
</organism>
<gene>
    <name evidence="2" type="ORF">DGAL_LOCUS6816</name>
</gene>
<accession>A0A8J2RN77</accession>
<reference evidence="2" key="1">
    <citation type="submission" date="2021-11" db="EMBL/GenBank/DDBJ databases">
        <authorList>
            <person name="Schell T."/>
        </authorList>
    </citation>
    <scope>NUCLEOTIDE SEQUENCE</scope>
    <source>
        <strain evidence="2">M5</strain>
    </source>
</reference>
<dbReference type="EMBL" id="CAKKLH010000124">
    <property type="protein sequence ID" value="CAH0104104.1"/>
    <property type="molecule type" value="Genomic_DNA"/>
</dbReference>
<feature type="compositionally biased region" description="Basic residues" evidence="1">
    <location>
        <begin position="96"/>
        <end position="107"/>
    </location>
</feature>
<name>A0A8J2RN77_9CRUS</name>
<evidence type="ECO:0000313" key="2">
    <source>
        <dbReference type="EMBL" id="CAH0104104.1"/>
    </source>
</evidence>
<protein>
    <submittedName>
        <fullName evidence="2">Uncharacterized protein</fullName>
    </submittedName>
</protein>
<dbReference type="Proteomes" id="UP000789390">
    <property type="component" value="Unassembled WGS sequence"/>
</dbReference>
<evidence type="ECO:0000256" key="1">
    <source>
        <dbReference type="SAM" id="MobiDB-lite"/>
    </source>
</evidence>
<proteinExistence type="predicted"/>
<dbReference type="AlphaFoldDB" id="A0A8J2RN77"/>